<dbReference type="Pfam" id="PF01602">
    <property type="entry name" value="Adaptin_N"/>
    <property type="match status" value="1"/>
</dbReference>
<evidence type="ECO:0000256" key="4">
    <source>
        <dbReference type="ARBA" id="ARBA00022448"/>
    </source>
</evidence>
<dbReference type="InterPro" id="IPR017107">
    <property type="entry name" value="AP1_complex_gsu"/>
</dbReference>
<evidence type="ECO:0000256" key="9">
    <source>
        <dbReference type="PIRNR" id="PIRNR037094"/>
    </source>
</evidence>
<dbReference type="SUPFAM" id="SSF49348">
    <property type="entry name" value="Clathrin adaptor appendage domain"/>
    <property type="match status" value="1"/>
</dbReference>
<dbReference type="Proteomes" id="UP001470230">
    <property type="component" value="Unassembled WGS sequence"/>
</dbReference>
<dbReference type="Gene3D" id="2.60.40.1230">
    <property type="match status" value="1"/>
</dbReference>
<gene>
    <name evidence="12" type="ORF">M9Y10_045398</name>
</gene>
<evidence type="ECO:0000256" key="8">
    <source>
        <dbReference type="ARBA" id="ARBA00023329"/>
    </source>
</evidence>
<evidence type="ECO:0000256" key="2">
    <source>
        <dbReference type="ARBA" id="ARBA00004555"/>
    </source>
</evidence>
<keyword evidence="13" id="KW-1185">Reference proteome</keyword>
<organism evidence="12 13">
    <name type="scientific">Tritrichomonas musculus</name>
    <dbReference type="NCBI Taxonomy" id="1915356"/>
    <lineage>
        <taxon>Eukaryota</taxon>
        <taxon>Metamonada</taxon>
        <taxon>Parabasalia</taxon>
        <taxon>Tritrichomonadida</taxon>
        <taxon>Tritrichomonadidae</taxon>
        <taxon>Tritrichomonas</taxon>
    </lineage>
</organism>
<evidence type="ECO:0000256" key="7">
    <source>
        <dbReference type="ARBA" id="ARBA00023136"/>
    </source>
</evidence>
<dbReference type="InterPro" id="IPR008153">
    <property type="entry name" value="GAE_dom"/>
</dbReference>
<keyword evidence="8 9" id="KW-0968">Cytoplasmic vesicle</keyword>
<evidence type="ECO:0000259" key="11">
    <source>
        <dbReference type="PROSITE" id="PS50180"/>
    </source>
</evidence>
<protein>
    <recommendedName>
        <fullName evidence="9">AP-1 complex subunit gamma</fullName>
    </recommendedName>
</protein>
<evidence type="ECO:0000313" key="12">
    <source>
        <dbReference type="EMBL" id="KAK8882757.1"/>
    </source>
</evidence>
<dbReference type="SMART" id="SM00809">
    <property type="entry name" value="Alpha_adaptinC2"/>
    <property type="match status" value="1"/>
</dbReference>
<name>A0ABR2JV46_9EUKA</name>
<comment type="subcellular location">
    <subcellularLocation>
        <location evidence="1">Cytoplasmic vesicle membrane</location>
    </subcellularLocation>
    <subcellularLocation>
        <location evidence="2">Golgi apparatus</location>
    </subcellularLocation>
</comment>
<accession>A0ABR2JV46</accession>
<dbReference type="InterPro" id="IPR016024">
    <property type="entry name" value="ARM-type_fold"/>
</dbReference>
<comment type="similarity">
    <text evidence="3 9">Belongs to the adaptor complexes large subunit family.</text>
</comment>
<keyword evidence="4 9" id="KW-0813">Transport</keyword>
<reference evidence="12 13" key="1">
    <citation type="submission" date="2024-04" db="EMBL/GenBank/DDBJ databases">
        <title>Tritrichomonas musculus Genome.</title>
        <authorList>
            <person name="Alves-Ferreira E."/>
            <person name="Grigg M."/>
            <person name="Lorenzi H."/>
            <person name="Galac M."/>
        </authorList>
    </citation>
    <scope>NUCLEOTIDE SEQUENCE [LARGE SCALE GENOMIC DNA]</scope>
    <source>
        <strain evidence="12 13">EAF2021</strain>
    </source>
</reference>
<feature type="domain" description="GAE" evidence="11">
    <location>
        <begin position="677"/>
        <end position="792"/>
    </location>
</feature>
<dbReference type="PROSITE" id="PS50180">
    <property type="entry name" value="GAE"/>
    <property type="match status" value="1"/>
</dbReference>
<evidence type="ECO:0000256" key="6">
    <source>
        <dbReference type="ARBA" id="ARBA00023034"/>
    </source>
</evidence>
<keyword evidence="6 9" id="KW-0333">Golgi apparatus</keyword>
<dbReference type="PANTHER" id="PTHR22780">
    <property type="entry name" value="ADAPTIN, ALPHA/GAMMA/EPSILON"/>
    <property type="match status" value="1"/>
</dbReference>
<evidence type="ECO:0000256" key="3">
    <source>
        <dbReference type="ARBA" id="ARBA00006613"/>
    </source>
</evidence>
<comment type="caution">
    <text evidence="12">The sequence shown here is derived from an EMBL/GenBank/DDBJ whole genome shotgun (WGS) entry which is preliminary data.</text>
</comment>
<keyword evidence="7 9" id="KW-0472">Membrane</keyword>
<evidence type="ECO:0000313" key="13">
    <source>
        <dbReference type="Proteomes" id="UP001470230"/>
    </source>
</evidence>
<dbReference type="Gene3D" id="1.25.10.10">
    <property type="entry name" value="Leucine-rich Repeat Variant"/>
    <property type="match status" value="1"/>
</dbReference>
<feature type="region of interest" description="Disordered" evidence="10">
    <location>
        <begin position="585"/>
        <end position="612"/>
    </location>
</feature>
<feature type="compositionally biased region" description="Low complexity" evidence="10">
    <location>
        <begin position="593"/>
        <end position="612"/>
    </location>
</feature>
<sequence length="795" mass="89194">MTQPLRDFISSIRLADSIEQEKFLIATEQAQIRAYIKKIDPDYRPRIVAKLVFLEMIGQNPAWGQMEAITLMTNERFSYKRIGYICTSVLLDQTNDLSVLVTQTLLRDLTNTDMNIVNLALAFIANLGSPEIGRAVASEVQKHLNSKVSSVQKRAGMATVRIIRSNPDLSDSYKNSVQPLLNSSNHGVVIAGINLVIAMIEIEPKLIKAWAQFSGPFTKILKSLVNSRATREFAYGVFNDPYMQVKSMKALGLLQNRSDELDGLLQSIISSTVPKKNTGRTILYQAVECIVSVSTKSSLRALAFNQIGRMLSMRDPNVLYSALSVFARVLYAEKVIIDRTSVDAMALQRYKKSIVKCLDHKDPSIRRRALDVISALIDEKNAETLIPEILVYMKMADSDFRAELVNKIYSSTQRFAPNKIWIFDTVHQILIDNGNYVSLEIITSFCDFISNTTEIQLHAVEKLSESLVNFSDNQSLIQVAAFIIGEFATQDNGQTQSLKHILLMPQTNVDTKMYIIMALAKMAARFGGSEDTIEVLRKQSESNNLEVQQRSGEMMKLLTHRDVCDEMLAPIAASLVEKEQNPIQIIDGSTPGQQSQQSLQNQQNLINQAQQAQKNTDQDDLLLFVLNDTELNNNNTINNTNQINNNNSNAQDDLLSLVEDMPSQPSQQIQQPNQQQQKKSQVTELLRSSELIVYGQAKANPKDKRQIALNLIYYSASSQLTDFKVNIQLPPGWQVNQQQPDGNVLNPVGEKPVSQVLYLLNMNNSPFQMQLKVQYKYGTQPLSEVGVIRALPPVQ</sequence>
<dbReference type="InterPro" id="IPR008152">
    <property type="entry name" value="Clathrin_a/b/g-adaptin_app_Ig"/>
</dbReference>
<proteinExistence type="inferred from homology"/>
<dbReference type="EMBL" id="JAPFFF010000009">
    <property type="protein sequence ID" value="KAK8882757.1"/>
    <property type="molecule type" value="Genomic_DNA"/>
</dbReference>
<evidence type="ECO:0000256" key="1">
    <source>
        <dbReference type="ARBA" id="ARBA00004156"/>
    </source>
</evidence>
<keyword evidence="5 9" id="KW-0653">Protein transport</keyword>
<dbReference type="InterPro" id="IPR013041">
    <property type="entry name" value="Clathrin_app_Ig-like_sf"/>
</dbReference>
<dbReference type="InterPro" id="IPR050840">
    <property type="entry name" value="Adaptor_Complx_Large_Subunit"/>
</dbReference>
<evidence type="ECO:0000256" key="5">
    <source>
        <dbReference type="ARBA" id="ARBA00022927"/>
    </source>
</evidence>
<dbReference type="InterPro" id="IPR002553">
    <property type="entry name" value="Clathrin/coatomer_adapt-like_N"/>
</dbReference>
<evidence type="ECO:0000256" key="10">
    <source>
        <dbReference type="SAM" id="MobiDB-lite"/>
    </source>
</evidence>
<dbReference type="SUPFAM" id="SSF48371">
    <property type="entry name" value="ARM repeat"/>
    <property type="match status" value="1"/>
</dbReference>
<dbReference type="InterPro" id="IPR011989">
    <property type="entry name" value="ARM-like"/>
</dbReference>
<dbReference type="Pfam" id="PF02883">
    <property type="entry name" value="Alpha_adaptinC2"/>
    <property type="match status" value="1"/>
</dbReference>
<dbReference type="PIRSF" id="PIRSF037094">
    <property type="entry name" value="AP1_complex_gamma"/>
    <property type="match status" value="1"/>
</dbReference>